<reference evidence="2 3" key="1">
    <citation type="submission" date="2019-02" db="EMBL/GenBank/DDBJ databases">
        <title>Deep-cultivation of Planctomycetes and their phenomic and genomic characterization uncovers novel biology.</title>
        <authorList>
            <person name="Wiegand S."/>
            <person name="Jogler M."/>
            <person name="Boedeker C."/>
            <person name="Pinto D."/>
            <person name="Vollmers J."/>
            <person name="Rivas-Marin E."/>
            <person name="Kohn T."/>
            <person name="Peeters S.H."/>
            <person name="Heuer A."/>
            <person name="Rast P."/>
            <person name="Oberbeckmann S."/>
            <person name="Bunk B."/>
            <person name="Jeske O."/>
            <person name="Meyerdierks A."/>
            <person name="Storesund J.E."/>
            <person name="Kallscheuer N."/>
            <person name="Luecker S."/>
            <person name="Lage O.M."/>
            <person name="Pohl T."/>
            <person name="Merkel B.J."/>
            <person name="Hornburger P."/>
            <person name="Mueller R.-W."/>
            <person name="Bruemmer F."/>
            <person name="Labrenz M."/>
            <person name="Spormann A.M."/>
            <person name="Op den Camp H."/>
            <person name="Overmann J."/>
            <person name="Amann R."/>
            <person name="Jetten M.S.M."/>
            <person name="Mascher T."/>
            <person name="Medema M.H."/>
            <person name="Devos D.P."/>
            <person name="Kaster A.-K."/>
            <person name="Ovreas L."/>
            <person name="Rohde M."/>
            <person name="Galperin M.Y."/>
            <person name="Jogler C."/>
        </authorList>
    </citation>
    <scope>NUCLEOTIDE SEQUENCE [LARGE SCALE GENOMIC DNA]</scope>
    <source>
        <strain evidence="2 3">Pan265</strain>
    </source>
</reference>
<evidence type="ECO:0000313" key="3">
    <source>
        <dbReference type="Proteomes" id="UP000320386"/>
    </source>
</evidence>
<evidence type="ECO:0000313" key="2">
    <source>
        <dbReference type="EMBL" id="QDU72549.1"/>
    </source>
</evidence>
<dbReference type="Pfam" id="PF04945">
    <property type="entry name" value="YHS"/>
    <property type="match status" value="1"/>
</dbReference>
<proteinExistence type="predicted"/>
<dbReference type="InterPro" id="IPR007029">
    <property type="entry name" value="YHS_dom"/>
</dbReference>
<dbReference type="Gene3D" id="1.10.620.20">
    <property type="entry name" value="Ribonucleotide Reductase, subunit A"/>
    <property type="match status" value="1"/>
</dbReference>
<keyword evidence="3" id="KW-1185">Reference proteome</keyword>
<sequence>MKRFKTRTAPLFIVILGLFAAGTIVTVNAWAQQSATPNTSRAYLHSYNLPSSGVALEGYCPVSYFAVNKAVMGKPEYASTYQGVTYHFAVPEGKTAFDRNPEKYLPAYGGWCAFGMAIEDKFPVDPTAFKIVNGRLMLFLRNQNLDARELWNSYDQNTQVNKADAHWKNVSG</sequence>
<dbReference type="InterPro" id="IPR012348">
    <property type="entry name" value="RNR-like"/>
</dbReference>
<dbReference type="RefSeq" id="WP_145446724.1">
    <property type="nucleotide sequence ID" value="NZ_CP036280.1"/>
</dbReference>
<organism evidence="2 3">
    <name type="scientific">Mucisphaera calidilacus</name>
    <dbReference type="NCBI Taxonomy" id="2527982"/>
    <lineage>
        <taxon>Bacteria</taxon>
        <taxon>Pseudomonadati</taxon>
        <taxon>Planctomycetota</taxon>
        <taxon>Phycisphaerae</taxon>
        <taxon>Phycisphaerales</taxon>
        <taxon>Phycisphaeraceae</taxon>
        <taxon>Mucisphaera</taxon>
    </lineage>
</organism>
<name>A0A518C017_9BACT</name>
<dbReference type="KEGG" id="mcad:Pan265_24190"/>
<dbReference type="GO" id="GO:0016491">
    <property type="term" value="F:oxidoreductase activity"/>
    <property type="evidence" value="ECO:0007669"/>
    <property type="project" value="InterPro"/>
</dbReference>
<dbReference type="EMBL" id="CP036280">
    <property type="protein sequence ID" value="QDU72549.1"/>
    <property type="molecule type" value="Genomic_DNA"/>
</dbReference>
<dbReference type="AlphaFoldDB" id="A0A518C017"/>
<evidence type="ECO:0000259" key="1">
    <source>
        <dbReference type="Pfam" id="PF04945"/>
    </source>
</evidence>
<protein>
    <submittedName>
        <fullName evidence="2">YHS domain protein</fullName>
    </submittedName>
</protein>
<accession>A0A518C017</accession>
<feature type="domain" description="YHS" evidence="1">
    <location>
        <begin position="71"/>
        <end position="107"/>
    </location>
</feature>
<gene>
    <name evidence="2" type="ORF">Pan265_24190</name>
</gene>
<dbReference type="OrthoDB" id="344729at2"/>
<dbReference type="NCBIfam" id="NF041384">
    <property type="entry name" value="YHS_seleno_dom"/>
    <property type="match status" value="1"/>
</dbReference>
<dbReference type="Proteomes" id="UP000320386">
    <property type="component" value="Chromosome"/>
</dbReference>